<reference evidence="2 4" key="1">
    <citation type="submission" date="2021-11" db="EMBL/GenBank/DDBJ databases">
        <authorList>
            <person name="Islam A."/>
            <person name="Islam S."/>
            <person name="Flora M.S."/>
            <person name="Rahman M."/>
            <person name="Ziaur R.M."/>
            <person name="Epstein J.H."/>
            <person name="Hassan M."/>
            <person name="Klassen M."/>
            <person name="Woodard K."/>
            <person name="Webb A."/>
            <person name="Webby R.J."/>
            <person name="El Zowalaty M.E."/>
        </authorList>
    </citation>
    <scope>NUCLEOTIDE SEQUENCE [LARGE SCALE GENOMIC DNA]</scope>
    <source>
        <strain evidence="2">Pf1</strain>
    </source>
</reference>
<gene>
    <name evidence="2" type="ORF">PFR001_LOCUS2596</name>
    <name evidence="3" type="ORF">PFR002_LOCUS6780</name>
</gene>
<evidence type="ECO:0000256" key="1">
    <source>
        <dbReference type="SAM" id="SignalP"/>
    </source>
</evidence>
<sequence>MQNVYKLMLGLAVTSAVVNAEQSIRYSPSITTDGETTIPNENETKTEATTSLMEALSKHFKHSSEMLQNYFHNGADASPRFNEADDVVRIVVIEQEVEDPAVQRKTACLKAMEITRKKEELVKQTESLMRYIRTAFDMVSLRVWGGPSCNDLDRPELVEQCNFVLKSESVVQLYLLEGKTDDQVCDIMSAVTDLNTEENLSCQLCQRFIQMVDQAVSREGQQVEYVRDIIGHLGTVMSTDSMCLTFYNNYDTIVELVKYGTQSGAVCSRLTMCSSSVDVNGL</sequence>
<dbReference type="Proteomes" id="UP001157938">
    <property type="component" value="Unassembled WGS sequence"/>
</dbReference>
<dbReference type="InterPro" id="IPR011001">
    <property type="entry name" value="Saposin-like"/>
</dbReference>
<dbReference type="Proteomes" id="UP001159659">
    <property type="component" value="Unassembled WGS sequence"/>
</dbReference>
<feature type="chain" id="PRO_5043538730" description="Saposin B-type domain-containing protein" evidence="1">
    <location>
        <begin position="21"/>
        <end position="282"/>
    </location>
</feature>
<keyword evidence="4" id="KW-1185">Reference proteome</keyword>
<dbReference type="AlphaFoldDB" id="A0AAV0U594"/>
<evidence type="ECO:0000313" key="5">
    <source>
        <dbReference type="Proteomes" id="UP001159659"/>
    </source>
</evidence>
<name>A0AAV0U594_9STRA</name>
<evidence type="ECO:0000313" key="3">
    <source>
        <dbReference type="EMBL" id="CAI5732095.1"/>
    </source>
</evidence>
<dbReference type="SUPFAM" id="SSF47862">
    <property type="entry name" value="Saposin"/>
    <property type="match status" value="1"/>
</dbReference>
<reference evidence="3" key="2">
    <citation type="submission" date="2022-12" db="EMBL/GenBank/DDBJ databases">
        <authorList>
            <person name="Webb A."/>
        </authorList>
    </citation>
    <scope>NUCLEOTIDE SEQUENCE</scope>
    <source>
        <strain evidence="3">Pf2</strain>
    </source>
</reference>
<organism evidence="3 5">
    <name type="scientific">Peronospora farinosa</name>
    <dbReference type="NCBI Taxonomy" id="134698"/>
    <lineage>
        <taxon>Eukaryota</taxon>
        <taxon>Sar</taxon>
        <taxon>Stramenopiles</taxon>
        <taxon>Oomycota</taxon>
        <taxon>Peronosporomycetes</taxon>
        <taxon>Peronosporales</taxon>
        <taxon>Peronosporaceae</taxon>
        <taxon>Peronospora</taxon>
    </lineage>
</organism>
<keyword evidence="1" id="KW-0732">Signal</keyword>
<evidence type="ECO:0008006" key="6">
    <source>
        <dbReference type="Google" id="ProtNLM"/>
    </source>
</evidence>
<comment type="caution">
    <text evidence="3">The sequence shown here is derived from an EMBL/GenBank/DDBJ whole genome shotgun (WGS) entry which is preliminary data.</text>
</comment>
<evidence type="ECO:0000313" key="2">
    <source>
        <dbReference type="EMBL" id="CAH0487006.1"/>
    </source>
</evidence>
<dbReference type="EMBL" id="CANTFK010000877">
    <property type="protein sequence ID" value="CAI5732095.1"/>
    <property type="molecule type" value="Genomic_DNA"/>
</dbReference>
<dbReference type="Gene3D" id="1.10.225.10">
    <property type="entry name" value="Saposin-like"/>
    <property type="match status" value="1"/>
</dbReference>
<proteinExistence type="predicted"/>
<feature type="signal peptide" evidence="1">
    <location>
        <begin position="1"/>
        <end position="20"/>
    </location>
</feature>
<dbReference type="EMBL" id="CAKLBC010000574">
    <property type="protein sequence ID" value="CAH0487006.1"/>
    <property type="molecule type" value="Genomic_DNA"/>
</dbReference>
<protein>
    <recommendedName>
        <fullName evidence="6">Saposin B-type domain-containing protein</fullName>
    </recommendedName>
</protein>
<accession>A0AAV0U594</accession>
<evidence type="ECO:0000313" key="4">
    <source>
        <dbReference type="Proteomes" id="UP001157938"/>
    </source>
</evidence>